<dbReference type="InterPro" id="IPR036866">
    <property type="entry name" value="RibonucZ/Hydroxyglut_hydro"/>
</dbReference>
<dbReference type="PANTHER" id="PTHR30619">
    <property type="entry name" value="DNA INTERNALIZATION/COMPETENCE PROTEIN COMEC/REC2"/>
    <property type="match status" value="1"/>
</dbReference>
<name>A0A418YQE0_9SPHN</name>
<evidence type="ECO:0000313" key="2">
    <source>
        <dbReference type="EMBL" id="RJG53646.1"/>
    </source>
</evidence>
<accession>A0A418YQE0</accession>
<comment type="caution">
    <text evidence="2">The sequence shown here is derived from an EMBL/GenBank/DDBJ whole genome shotgun (WGS) entry which is preliminary data.</text>
</comment>
<dbReference type="GO" id="GO:0016787">
    <property type="term" value="F:hydrolase activity"/>
    <property type="evidence" value="ECO:0007669"/>
    <property type="project" value="UniProtKB-KW"/>
</dbReference>
<gene>
    <name evidence="2" type="ORF">D0Z70_15470</name>
</gene>
<dbReference type="AlphaFoldDB" id="A0A418YQE0"/>
<feature type="domain" description="Metallo-beta-lactamase" evidence="1">
    <location>
        <begin position="29"/>
        <end position="90"/>
    </location>
</feature>
<dbReference type="InterPro" id="IPR052159">
    <property type="entry name" value="Competence_DNA_uptake"/>
</dbReference>
<dbReference type="EMBL" id="QVRA01000014">
    <property type="protein sequence ID" value="RJG53646.1"/>
    <property type="molecule type" value="Genomic_DNA"/>
</dbReference>
<keyword evidence="3" id="KW-1185">Reference proteome</keyword>
<sequence length="359" mass="38734">MSVFRLTMLPASEGDCLILSYGPSEKELRHIVVDGGRKATWPALSDRLKTIAARGEQVELLLLTHIDADHIDGLLELAEDPAPPLIPKAVWYNGFDQLGTLTPAGGLQPFGFRAGDDYSKALAKLGWPVNAAFGGNAIFLDGKPEPFDFAGLTLTLLSPDTGKLEALRTQWQKWRDPKPAAGPGTVAAAGIEAFGKRPFPAVLDVEKLYKASSLDKTAPNGSSIAIIAEYAGRRVLLGADAHPDLILKSLEALMDGHGPCHIDLVKLPHHGSRANVTKEILELLDCGRFAISTSGAVFGHPDPEAIARILKFCPVDERILYFNYASERTTPWNAEDLRTQYNYSCAFPSDPAGGISIDV</sequence>
<dbReference type="InterPro" id="IPR001279">
    <property type="entry name" value="Metallo-B-lactamas"/>
</dbReference>
<dbReference type="PANTHER" id="PTHR30619:SF1">
    <property type="entry name" value="RECOMBINATION PROTEIN 2"/>
    <property type="match status" value="1"/>
</dbReference>
<organism evidence="2 3">
    <name type="scientific">Sphingobium terrigena</name>
    <dbReference type="NCBI Taxonomy" id="2304063"/>
    <lineage>
        <taxon>Bacteria</taxon>
        <taxon>Pseudomonadati</taxon>
        <taxon>Pseudomonadota</taxon>
        <taxon>Alphaproteobacteria</taxon>
        <taxon>Sphingomonadales</taxon>
        <taxon>Sphingomonadaceae</taxon>
        <taxon>Sphingobium</taxon>
    </lineage>
</organism>
<dbReference type="Proteomes" id="UP000283469">
    <property type="component" value="Unassembled WGS sequence"/>
</dbReference>
<proteinExistence type="predicted"/>
<dbReference type="OrthoDB" id="7177610at2"/>
<protein>
    <submittedName>
        <fullName evidence="2">MBL fold metallo-hydrolase</fullName>
    </submittedName>
</protein>
<reference evidence="2 3" key="1">
    <citation type="submission" date="2018-08" db="EMBL/GenBank/DDBJ databases">
        <title>Sphingobium sp. EO9.</title>
        <authorList>
            <person name="Park Y."/>
            <person name="Kim K.H."/>
            <person name="Jeon C.O."/>
        </authorList>
    </citation>
    <scope>NUCLEOTIDE SEQUENCE [LARGE SCALE GENOMIC DNA]</scope>
    <source>
        <strain evidence="2 3">EO9</strain>
    </source>
</reference>
<keyword evidence="2" id="KW-0378">Hydrolase</keyword>
<dbReference type="Pfam" id="PF00753">
    <property type="entry name" value="Lactamase_B"/>
    <property type="match status" value="1"/>
</dbReference>
<evidence type="ECO:0000313" key="3">
    <source>
        <dbReference type="Proteomes" id="UP000283469"/>
    </source>
</evidence>
<dbReference type="Gene3D" id="3.60.15.10">
    <property type="entry name" value="Ribonuclease Z/Hydroxyacylglutathione hydrolase-like"/>
    <property type="match status" value="1"/>
</dbReference>
<dbReference type="SUPFAM" id="SSF56281">
    <property type="entry name" value="Metallo-hydrolase/oxidoreductase"/>
    <property type="match status" value="1"/>
</dbReference>
<dbReference type="RefSeq" id="WP_119748016.1">
    <property type="nucleotide sequence ID" value="NZ_QVRA01000014.1"/>
</dbReference>
<evidence type="ECO:0000259" key="1">
    <source>
        <dbReference type="Pfam" id="PF00753"/>
    </source>
</evidence>